<gene>
    <name evidence="1" type="ORF">B2A_13042</name>
</gene>
<reference evidence="1" key="2">
    <citation type="journal article" date="2014" name="ISME J.">
        <title>Microbial stratification in low pH oxic and suboxic macroscopic growths along an acid mine drainage.</title>
        <authorList>
            <person name="Mendez-Garcia C."/>
            <person name="Mesa V."/>
            <person name="Sprenger R.R."/>
            <person name="Richter M."/>
            <person name="Diez M.S."/>
            <person name="Solano J."/>
            <person name="Bargiela R."/>
            <person name="Golyshina O.V."/>
            <person name="Manteca A."/>
            <person name="Ramos J.L."/>
            <person name="Gallego J.R."/>
            <person name="Llorente I."/>
            <person name="Martins Dos Santos V.A."/>
            <person name="Jensen O.N."/>
            <person name="Pelaez A.I."/>
            <person name="Sanchez J."/>
            <person name="Ferrer M."/>
        </authorList>
    </citation>
    <scope>NUCLEOTIDE SEQUENCE</scope>
</reference>
<accession>T0YE63</accession>
<feature type="non-terminal residue" evidence="1">
    <location>
        <position position="201"/>
    </location>
</feature>
<dbReference type="EMBL" id="AUZZ01009427">
    <property type="protein sequence ID" value="EQD33656.1"/>
    <property type="molecule type" value="Genomic_DNA"/>
</dbReference>
<dbReference type="GO" id="GO:0003863">
    <property type="term" value="F:branched-chain 2-oxo acid dehydrogenase activity"/>
    <property type="evidence" value="ECO:0007669"/>
    <property type="project" value="UniProtKB-EC"/>
</dbReference>
<keyword evidence="1" id="KW-0560">Oxidoreductase</keyword>
<name>T0YE63_9ZZZZ</name>
<protein>
    <submittedName>
        <fullName evidence="1">Transketolase</fullName>
        <ecNumber evidence="1">1.2.4.4</ecNumber>
    </submittedName>
</protein>
<comment type="caution">
    <text evidence="1">The sequence shown here is derived from an EMBL/GenBank/DDBJ whole genome shotgun (WGS) entry which is preliminary data.</text>
</comment>
<evidence type="ECO:0000313" key="1">
    <source>
        <dbReference type="EMBL" id="EQD33656.1"/>
    </source>
</evidence>
<dbReference type="Gene3D" id="3.40.50.970">
    <property type="match status" value="1"/>
</dbReference>
<dbReference type="EC" id="1.2.4.4" evidence="1"/>
<dbReference type="InterPro" id="IPR029061">
    <property type="entry name" value="THDP-binding"/>
</dbReference>
<reference evidence="1" key="1">
    <citation type="submission" date="2013-08" db="EMBL/GenBank/DDBJ databases">
        <authorList>
            <person name="Mendez C."/>
            <person name="Richter M."/>
            <person name="Ferrer M."/>
            <person name="Sanchez J."/>
        </authorList>
    </citation>
    <scope>NUCLEOTIDE SEQUENCE</scope>
</reference>
<organism evidence="1">
    <name type="scientific">mine drainage metagenome</name>
    <dbReference type="NCBI Taxonomy" id="410659"/>
    <lineage>
        <taxon>unclassified sequences</taxon>
        <taxon>metagenomes</taxon>
        <taxon>ecological metagenomes</taxon>
    </lineage>
</organism>
<dbReference type="SUPFAM" id="SSF52518">
    <property type="entry name" value="Thiamin diphosphate-binding fold (THDP-binding)"/>
    <property type="match status" value="1"/>
</dbReference>
<dbReference type="AlphaFoldDB" id="T0YE63"/>
<feature type="non-terminal residue" evidence="1">
    <location>
        <position position="1"/>
    </location>
</feature>
<sequence>RSIVTALGEARRTRDRPTAILALTVPGRGVPAFEATAEAADTGPTDTGPTDAELDRALAEMAAPPSGRPPVTPSGAPEDLRDACAAALVDLGGRDPLVTVVEADRAARAWADGFGARFPARRFDLGPNVATATAMAAAAGLALSGRVVFAGARAAYAAGGSYLAVRDAIAAPGADVKIVGVPAGLRADGRDPDEPVDDVGI</sequence>
<proteinExistence type="predicted"/>